<evidence type="ECO:0000313" key="3">
    <source>
        <dbReference type="Proteomes" id="UP000430323"/>
    </source>
</evidence>
<organism evidence="2 3">
    <name type="scientific">Lactobacillus crispatus</name>
    <dbReference type="NCBI Taxonomy" id="47770"/>
    <lineage>
        <taxon>Bacteria</taxon>
        <taxon>Bacillati</taxon>
        <taxon>Bacillota</taxon>
        <taxon>Bacilli</taxon>
        <taxon>Lactobacillales</taxon>
        <taxon>Lactobacillaceae</taxon>
        <taxon>Lactobacillus</taxon>
    </lineage>
</organism>
<accession>A0A6A1Z8S9</accession>
<dbReference type="Proteomes" id="UP000430323">
    <property type="component" value="Unassembled WGS sequence"/>
</dbReference>
<protein>
    <submittedName>
        <fullName evidence="2">Uncharacterized protein</fullName>
    </submittedName>
</protein>
<evidence type="ECO:0000256" key="1">
    <source>
        <dbReference type="SAM" id="MobiDB-lite"/>
    </source>
</evidence>
<reference evidence="2 3" key="1">
    <citation type="submission" date="2019-09" db="EMBL/GenBank/DDBJ databases">
        <title>Investigation of probiotic properties of different lactic acid bacteria.</title>
        <authorList>
            <person name="Jaomanjaka F."/>
            <person name="Blanc P."/>
        </authorList>
    </citation>
    <scope>NUCLEOTIDE SEQUENCE [LARGE SCALE GENOMIC DNA]</scope>
    <source>
        <strain evidence="2 3">BIO6272</strain>
    </source>
</reference>
<dbReference type="RefSeq" id="WP_151495043.1">
    <property type="nucleotide sequence ID" value="NZ_JBBOJP010000049.1"/>
</dbReference>
<dbReference type="Pfam" id="PF22758">
    <property type="entry name" value="Phage_cement"/>
    <property type="match status" value="1"/>
</dbReference>
<feature type="compositionally biased region" description="Polar residues" evidence="1">
    <location>
        <begin position="166"/>
        <end position="176"/>
    </location>
</feature>
<sequence length="176" mass="18602">MGIPDGTMYHDGHLSAGTVERQYEVLTESAGADIPFGAGVVFKDGNVVPATKAPIYGVAIKRSWSDVDHFYEEDLKNDKWHAGEALGVLVDGTINVPVSEDVNRGELATVDENGLFKPTTGTDAVGRFLSSADKSSTARVIVRAQFAGNTTGGADPNHDDVHAIQPPTSETPGTHN</sequence>
<evidence type="ECO:0000313" key="2">
    <source>
        <dbReference type="EMBL" id="KAB1978276.1"/>
    </source>
</evidence>
<name>A0A6A1Z8S9_9LACO</name>
<gene>
    <name evidence="2" type="ORF">F8251_00825</name>
</gene>
<dbReference type="InterPro" id="IPR054438">
    <property type="entry name" value="Struct_cement_gp24/gp6"/>
</dbReference>
<proteinExistence type="predicted"/>
<dbReference type="AlphaFoldDB" id="A0A6A1Z8S9"/>
<dbReference type="EMBL" id="WBOB01000002">
    <property type="protein sequence ID" value="KAB1978276.1"/>
    <property type="molecule type" value="Genomic_DNA"/>
</dbReference>
<feature type="region of interest" description="Disordered" evidence="1">
    <location>
        <begin position="148"/>
        <end position="176"/>
    </location>
</feature>
<comment type="caution">
    <text evidence="2">The sequence shown here is derived from an EMBL/GenBank/DDBJ whole genome shotgun (WGS) entry which is preliminary data.</text>
</comment>